<accession>A0A2T5C4D6</accession>
<keyword evidence="6" id="KW-1185">Reference proteome</keyword>
<evidence type="ECO:0000259" key="4">
    <source>
        <dbReference type="Pfam" id="PF00891"/>
    </source>
</evidence>
<proteinExistence type="predicted"/>
<evidence type="ECO:0000256" key="2">
    <source>
        <dbReference type="ARBA" id="ARBA00022679"/>
    </source>
</evidence>
<dbReference type="InterPro" id="IPR001077">
    <property type="entry name" value="COMT_C"/>
</dbReference>
<sequence>MKIDGLFFGLRHRRDAYIKTYTGDYTKDDLPEGFDLVFLSAIIHSNPLETNQQLIKKCFKALNNKGQIIIQDWIMNDERTEPTTGAIFAINMLVGTDGGDCFTEQEVSDMLTTAGFKQIQRKELDAGLSQIIAQKM</sequence>
<evidence type="ECO:0000256" key="3">
    <source>
        <dbReference type="ARBA" id="ARBA00022691"/>
    </source>
</evidence>
<dbReference type="Pfam" id="PF00891">
    <property type="entry name" value="Methyltransf_2"/>
    <property type="match status" value="1"/>
</dbReference>
<dbReference type="InterPro" id="IPR029063">
    <property type="entry name" value="SAM-dependent_MTases_sf"/>
</dbReference>
<dbReference type="Gene3D" id="3.40.50.150">
    <property type="entry name" value="Vaccinia Virus protein VP39"/>
    <property type="match status" value="1"/>
</dbReference>
<dbReference type="OrthoDB" id="9766840at2"/>
<dbReference type="PROSITE" id="PS51683">
    <property type="entry name" value="SAM_OMT_II"/>
    <property type="match status" value="1"/>
</dbReference>
<protein>
    <submittedName>
        <fullName evidence="5">O-methyltransferase</fullName>
    </submittedName>
</protein>
<dbReference type="SUPFAM" id="SSF53335">
    <property type="entry name" value="S-adenosyl-L-methionine-dependent methyltransferases"/>
    <property type="match status" value="1"/>
</dbReference>
<dbReference type="Proteomes" id="UP000243525">
    <property type="component" value="Unassembled WGS sequence"/>
</dbReference>
<comment type="caution">
    <text evidence="5">The sequence shown here is derived from an EMBL/GenBank/DDBJ whole genome shotgun (WGS) entry which is preliminary data.</text>
</comment>
<keyword evidence="3" id="KW-0949">S-adenosyl-L-methionine</keyword>
<organism evidence="5 6">
    <name type="scientific">Mangrovibacterium marinum</name>
    <dbReference type="NCBI Taxonomy" id="1639118"/>
    <lineage>
        <taxon>Bacteria</taxon>
        <taxon>Pseudomonadati</taxon>
        <taxon>Bacteroidota</taxon>
        <taxon>Bacteroidia</taxon>
        <taxon>Marinilabiliales</taxon>
        <taxon>Prolixibacteraceae</taxon>
        <taxon>Mangrovibacterium</taxon>
    </lineage>
</organism>
<reference evidence="5 6" key="1">
    <citation type="submission" date="2018-04" db="EMBL/GenBank/DDBJ databases">
        <title>Genomic Encyclopedia of Archaeal and Bacterial Type Strains, Phase II (KMG-II): from individual species to whole genera.</title>
        <authorList>
            <person name="Goeker M."/>
        </authorList>
    </citation>
    <scope>NUCLEOTIDE SEQUENCE [LARGE SCALE GENOMIC DNA]</scope>
    <source>
        <strain evidence="5 6">DSM 28823</strain>
    </source>
</reference>
<dbReference type="GO" id="GO:0008171">
    <property type="term" value="F:O-methyltransferase activity"/>
    <property type="evidence" value="ECO:0007669"/>
    <property type="project" value="InterPro"/>
</dbReference>
<dbReference type="AlphaFoldDB" id="A0A2T5C4D6"/>
<dbReference type="RefSeq" id="WP_107821551.1">
    <property type="nucleotide sequence ID" value="NZ_QAAD01000004.1"/>
</dbReference>
<evidence type="ECO:0000313" key="5">
    <source>
        <dbReference type="EMBL" id="PTN09661.1"/>
    </source>
</evidence>
<feature type="domain" description="O-methyltransferase C-terminal" evidence="4">
    <location>
        <begin position="14"/>
        <end position="117"/>
    </location>
</feature>
<keyword evidence="2 5" id="KW-0808">Transferase</keyword>
<evidence type="ECO:0000313" key="6">
    <source>
        <dbReference type="Proteomes" id="UP000243525"/>
    </source>
</evidence>
<keyword evidence="1 5" id="KW-0489">Methyltransferase</keyword>
<name>A0A2T5C4D6_9BACT</name>
<gene>
    <name evidence="5" type="ORF">C8N47_104208</name>
</gene>
<dbReference type="EMBL" id="QAAD01000004">
    <property type="protein sequence ID" value="PTN09661.1"/>
    <property type="molecule type" value="Genomic_DNA"/>
</dbReference>
<dbReference type="InterPro" id="IPR016461">
    <property type="entry name" value="COMT-like"/>
</dbReference>
<evidence type="ECO:0000256" key="1">
    <source>
        <dbReference type="ARBA" id="ARBA00022603"/>
    </source>
</evidence>
<dbReference type="GO" id="GO:0032259">
    <property type="term" value="P:methylation"/>
    <property type="evidence" value="ECO:0007669"/>
    <property type="project" value="UniProtKB-KW"/>
</dbReference>